<accession>A0ACB8F508</accession>
<evidence type="ECO:0000313" key="1">
    <source>
        <dbReference type="EMBL" id="KAH7999974.1"/>
    </source>
</evidence>
<gene>
    <name evidence="1" type="ORF">K3G42_021254</name>
</gene>
<proteinExistence type="predicted"/>
<dbReference type="Proteomes" id="UP000827872">
    <property type="component" value="Linkage Group LG05"/>
</dbReference>
<evidence type="ECO:0000313" key="2">
    <source>
        <dbReference type="Proteomes" id="UP000827872"/>
    </source>
</evidence>
<protein>
    <submittedName>
        <fullName evidence="1">Uncharacterized protein</fullName>
    </submittedName>
</protein>
<name>A0ACB8F508_9SAUR</name>
<sequence>MGNVWKLEKAEKRDKSDPVYRIKPGEDVKNLVKWTKEFPRSFPIYFGPFMIFLCINHPEHAKMVYSRGDPKSLITYNFLVPWIGRGLLVLNGPKWQQHRKLLTPGFHYEILKPYVALMADSVKVMLVRGIISIFSKHSKQDLQGIYNTENYGYYPTINTTR</sequence>
<keyword evidence="2" id="KW-1185">Reference proteome</keyword>
<reference evidence="1" key="1">
    <citation type="submission" date="2021-08" db="EMBL/GenBank/DDBJ databases">
        <title>The first chromosome-level gecko genome reveals the dynamic sex chromosomes of Neotropical dwarf geckos (Sphaerodactylidae: Sphaerodactylus).</title>
        <authorList>
            <person name="Pinto B.J."/>
            <person name="Keating S.E."/>
            <person name="Gamble T."/>
        </authorList>
    </citation>
    <scope>NUCLEOTIDE SEQUENCE</scope>
    <source>
        <strain evidence="1">TG3544</strain>
    </source>
</reference>
<organism evidence="1 2">
    <name type="scientific">Sphaerodactylus townsendi</name>
    <dbReference type="NCBI Taxonomy" id="933632"/>
    <lineage>
        <taxon>Eukaryota</taxon>
        <taxon>Metazoa</taxon>
        <taxon>Chordata</taxon>
        <taxon>Craniata</taxon>
        <taxon>Vertebrata</taxon>
        <taxon>Euteleostomi</taxon>
        <taxon>Lepidosauria</taxon>
        <taxon>Squamata</taxon>
        <taxon>Bifurcata</taxon>
        <taxon>Gekkota</taxon>
        <taxon>Sphaerodactylidae</taxon>
        <taxon>Sphaerodactylus</taxon>
    </lineage>
</organism>
<dbReference type="EMBL" id="CM037618">
    <property type="protein sequence ID" value="KAH7999974.1"/>
    <property type="molecule type" value="Genomic_DNA"/>
</dbReference>
<comment type="caution">
    <text evidence="1">The sequence shown here is derived from an EMBL/GenBank/DDBJ whole genome shotgun (WGS) entry which is preliminary data.</text>
</comment>